<reference evidence="2 3" key="1">
    <citation type="journal article" date="2019" name="PLoS Negl. Trop. Dis.">
        <title>Whole genome sequencing of Entamoeba nuttalli reveals mammalian host-related molecular signatures and a novel octapeptide-repeat surface protein.</title>
        <authorList>
            <person name="Tanaka M."/>
            <person name="Makiuchi T."/>
            <person name="Komiyama T."/>
            <person name="Shiina T."/>
            <person name="Osaki K."/>
            <person name="Tachibana H."/>
        </authorList>
    </citation>
    <scope>NUCLEOTIDE SEQUENCE [LARGE SCALE GENOMIC DNA]</scope>
    <source>
        <strain evidence="2 3">P19-061405</strain>
    </source>
</reference>
<proteinExistence type="predicted"/>
<evidence type="ECO:0000313" key="2">
    <source>
        <dbReference type="EMBL" id="GAB1222353.1"/>
    </source>
</evidence>
<dbReference type="EMBL" id="BAAFRS010000103">
    <property type="protein sequence ID" value="GAB1222353.1"/>
    <property type="molecule type" value="Genomic_DNA"/>
</dbReference>
<comment type="caution">
    <text evidence="2">The sequence shown here is derived from an EMBL/GenBank/DDBJ whole genome shotgun (WGS) entry which is preliminary data.</text>
</comment>
<gene>
    <name evidence="2" type="ORF">ENUP19_0103G0011</name>
</gene>
<accession>A0ABQ0DHM1</accession>
<dbReference type="Proteomes" id="UP001628156">
    <property type="component" value="Unassembled WGS sequence"/>
</dbReference>
<sequence length="203" mass="23197">MDGHPIYNSDFNPLDGPIDESDAGEEQVLTTTLSVANKETSSESVTLEANLSFYYSRNSKSWSEKDGVPVIGADDNGYTHLIHKLFRNYDKLKQYDAFVLNLITVQSTQLSPSITGTTVSFYPLSKDTRKLKNAVIKSAENRQETSAYNRIYYVIRNVSPGRFRIIKEWFEPEDFTIEPNKHIRTEFLNKYDNTDKDTNGAFL</sequence>
<protein>
    <submittedName>
        <fullName evidence="2">Uncharacterized protein</fullName>
    </submittedName>
</protein>
<feature type="region of interest" description="Disordered" evidence="1">
    <location>
        <begin position="1"/>
        <end position="23"/>
    </location>
</feature>
<evidence type="ECO:0000313" key="3">
    <source>
        <dbReference type="Proteomes" id="UP001628156"/>
    </source>
</evidence>
<organism evidence="2 3">
    <name type="scientific">Entamoeba nuttalli</name>
    <dbReference type="NCBI Taxonomy" id="412467"/>
    <lineage>
        <taxon>Eukaryota</taxon>
        <taxon>Amoebozoa</taxon>
        <taxon>Evosea</taxon>
        <taxon>Archamoebae</taxon>
        <taxon>Mastigamoebida</taxon>
        <taxon>Entamoebidae</taxon>
        <taxon>Entamoeba</taxon>
    </lineage>
</organism>
<evidence type="ECO:0000256" key="1">
    <source>
        <dbReference type="SAM" id="MobiDB-lite"/>
    </source>
</evidence>
<keyword evidence="3" id="KW-1185">Reference proteome</keyword>
<name>A0ABQ0DHM1_9EUKA</name>